<reference evidence="4" key="1">
    <citation type="journal article" date="2014" name="Int. J. Syst. Evol. Microbiol.">
        <title>Complete genome sequence of Corynebacterium casei LMG S-19264T (=DSM 44701T), isolated from a smear-ripened cheese.</title>
        <authorList>
            <consortium name="US DOE Joint Genome Institute (JGI-PGF)"/>
            <person name="Walter F."/>
            <person name="Albersmeier A."/>
            <person name="Kalinowski J."/>
            <person name="Ruckert C."/>
        </authorList>
    </citation>
    <scope>NUCLEOTIDE SEQUENCE</scope>
    <source>
        <strain evidence="4">CGMCC 4.7201</strain>
    </source>
</reference>
<organism evidence="4 5">
    <name type="scientific">Wenjunlia tyrosinilytica</name>
    <dbReference type="NCBI Taxonomy" id="1544741"/>
    <lineage>
        <taxon>Bacteria</taxon>
        <taxon>Bacillati</taxon>
        <taxon>Actinomycetota</taxon>
        <taxon>Actinomycetes</taxon>
        <taxon>Kitasatosporales</taxon>
        <taxon>Streptomycetaceae</taxon>
        <taxon>Wenjunlia</taxon>
    </lineage>
</organism>
<dbReference type="GO" id="GO:0097367">
    <property type="term" value="F:carbohydrate derivative binding"/>
    <property type="evidence" value="ECO:0007669"/>
    <property type="project" value="InterPro"/>
</dbReference>
<dbReference type="EMBL" id="BMMS01000011">
    <property type="protein sequence ID" value="GGO88062.1"/>
    <property type="molecule type" value="Genomic_DNA"/>
</dbReference>
<name>A0A917ZNN5_9ACTN</name>
<evidence type="ECO:0000313" key="4">
    <source>
        <dbReference type="EMBL" id="GGO88062.1"/>
    </source>
</evidence>
<dbReference type="Pfam" id="PF10432">
    <property type="entry name" value="bact-PGI_C"/>
    <property type="match status" value="1"/>
</dbReference>
<evidence type="ECO:0000259" key="3">
    <source>
        <dbReference type="Pfam" id="PF10432"/>
    </source>
</evidence>
<dbReference type="Gene3D" id="3.40.50.10490">
    <property type="entry name" value="Glucose-6-phosphate isomerase like protein, domain 1"/>
    <property type="match status" value="1"/>
</dbReference>
<keyword evidence="5" id="KW-1185">Reference proteome</keyword>
<accession>A0A917ZNN5</accession>
<gene>
    <name evidence="4" type="ORF">GCM10012280_27950</name>
</gene>
<dbReference type="Proteomes" id="UP000641932">
    <property type="component" value="Unassembled WGS sequence"/>
</dbReference>
<comment type="similarity">
    <text evidence="1">Belongs to the PGI/PMI family.</text>
</comment>
<feature type="domain" description="Bifunctional glucose-6-phosphate/mannose-6-phosphate isomerase C-terminal" evidence="3">
    <location>
        <begin position="231"/>
        <end position="378"/>
    </location>
</feature>
<dbReference type="InterPro" id="IPR019490">
    <property type="entry name" value="Glu6P/Mann6P_isomerase_C"/>
</dbReference>
<dbReference type="GO" id="GO:0004347">
    <property type="term" value="F:glucose-6-phosphate isomerase activity"/>
    <property type="evidence" value="ECO:0007669"/>
    <property type="project" value="InterPro"/>
</dbReference>
<dbReference type="GO" id="GO:0004476">
    <property type="term" value="F:mannose-6-phosphate isomerase activity"/>
    <property type="evidence" value="ECO:0007669"/>
    <property type="project" value="InterPro"/>
</dbReference>
<evidence type="ECO:0000313" key="5">
    <source>
        <dbReference type="Proteomes" id="UP000641932"/>
    </source>
</evidence>
<comment type="caution">
    <text evidence="4">The sequence shown here is derived from an EMBL/GenBank/DDBJ whole genome shotgun (WGS) entry which is preliminary data.</text>
</comment>
<proteinExistence type="inferred from homology"/>
<dbReference type="GO" id="GO:0005975">
    <property type="term" value="P:carbohydrate metabolic process"/>
    <property type="evidence" value="ECO:0007669"/>
    <property type="project" value="InterPro"/>
</dbReference>
<protein>
    <submittedName>
        <fullName evidence="4">Bifunctional glucose-6-phosphate/mannose-6-phosphate isomerase</fullName>
    </submittedName>
</protein>
<dbReference type="GO" id="GO:1901135">
    <property type="term" value="P:carbohydrate derivative metabolic process"/>
    <property type="evidence" value="ECO:0007669"/>
    <property type="project" value="InterPro"/>
</dbReference>
<dbReference type="RefSeq" id="WP_189131972.1">
    <property type="nucleotide sequence ID" value="NZ_BMMS01000011.1"/>
</dbReference>
<keyword evidence="2 4" id="KW-0413">Isomerase</keyword>
<sequence>MLDEALLDDPESLTRGDAQGLLRALASAGARVRTAARLADEAGLAALRPDGRPRNVLVAGQGPAVHAGELLGAVAGAACPVLTLRPASGADGFPHWTLPGWAGSLDLLLLATPNGAEAGLANLVEQAYQRGCSVVAVTPPESPLSEAAEQARGLSLPFAPAPFASEPSLPAQPGLEDAAEDAGALWALLVPLLILADRLGTGSVPASAVQSAADRLDEMASRCGPATATYQNPAKTLATELTDTLPLLWSEGMAADAIARRFASCLAERAGIPALPAALPDALIDHRGLLAGSLSPGGVEDDFFRDRLEEPKALRPRVVLMREYVDGTLASEATAAHRAARANNTALSEVSASADSTLERAAQMLALTDFASAYLALADRS</sequence>
<evidence type="ECO:0000256" key="2">
    <source>
        <dbReference type="ARBA" id="ARBA00023235"/>
    </source>
</evidence>
<dbReference type="SUPFAM" id="SSF53697">
    <property type="entry name" value="SIS domain"/>
    <property type="match status" value="1"/>
</dbReference>
<evidence type="ECO:0000256" key="1">
    <source>
        <dbReference type="ARBA" id="ARBA00010523"/>
    </source>
</evidence>
<reference evidence="4" key="2">
    <citation type="submission" date="2020-09" db="EMBL/GenBank/DDBJ databases">
        <authorList>
            <person name="Sun Q."/>
            <person name="Zhou Y."/>
        </authorList>
    </citation>
    <scope>NUCLEOTIDE SEQUENCE</scope>
    <source>
        <strain evidence="4">CGMCC 4.7201</strain>
    </source>
</reference>
<dbReference type="AlphaFoldDB" id="A0A917ZNN5"/>
<dbReference type="InterPro" id="IPR046348">
    <property type="entry name" value="SIS_dom_sf"/>
</dbReference>